<evidence type="ECO:0000313" key="1">
    <source>
        <dbReference type="EMBL" id="GME24153.1"/>
    </source>
</evidence>
<protein>
    <submittedName>
        <fullName evidence="1">Phosphogluconate NAD-binding protein</fullName>
    </submittedName>
</protein>
<dbReference type="Proteomes" id="UP001165186">
    <property type="component" value="Unassembled WGS sequence"/>
</dbReference>
<sequence length="314" mass="32494">MYNTAQFAEANKPNLPSPTTHTRATSAGITVLPSDAALVSRADYILSIVPPRDAVATANRILDAFATADRTTSTHPLYFLDLNAIAPSTALSIAASIAARAPSIRFVDGGIIGGPPKPLPSPAAPTDDAPTASMDAATASSLLSWYRPSIPVSGPHAVAAAPLSGAHLAAVLRLKHLAATIGPASGLKASFAALTKGFYALAIQSYSTAAQLGVLPELQAQLAAAFPATRAAAERGLVHMPPKAYRWVGEMREINRAFADAGGWAPEANVFDGVAEVYRVVADETALGTAEGRREDVEGVVAGVVEGLRKERKN</sequence>
<accession>A0ACB5RUD9</accession>
<organism evidence="1 2">
    <name type="scientific">Neofusicoccum parvum</name>
    <dbReference type="NCBI Taxonomy" id="310453"/>
    <lineage>
        <taxon>Eukaryota</taxon>
        <taxon>Fungi</taxon>
        <taxon>Dikarya</taxon>
        <taxon>Ascomycota</taxon>
        <taxon>Pezizomycotina</taxon>
        <taxon>Dothideomycetes</taxon>
        <taxon>Dothideomycetes incertae sedis</taxon>
        <taxon>Botryosphaeriales</taxon>
        <taxon>Botryosphaeriaceae</taxon>
        <taxon>Neofusicoccum</taxon>
    </lineage>
</organism>
<dbReference type="EMBL" id="BSXG01000011">
    <property type="protein sequence ID" value="GME24153.1"/>
    <property type="molecule type" value="Genomic_DNA"/>
</dbReference>
<evidence type="ECO:0000313" key="2">
    <source>
        <dbReference type="Proteomes" id="UP001165186"/>
    </source>
</evidence>
<comment type="caution">
    <text evidence="1">The sequence shown here is derived from an EMBL/GenBank/DDBJ whole genome shotgun (WGS) entry which is preliminary data.</text>
</comment>
<proteinExistence type="predicted"/>
<gene>
    <name evidence="1" type="primary">g4822</name>
    <name evidence="1" type="ORF">NpPPO83_00004822</name>
</gene>
<keyword evidence="2" id="KW-1185">Reference proteome</keyword>
<name>A0ACB5RUD9_9PEZI</name>
<reference evidence="1" key="1">
    <citation type="submission" date="2024-09" db="EMBL/GenBank/DDBJ databases">
        <title>Draft Genome Sequences of Neofusicoccum parvum.</title>
        <authorList>
            <person name="Ashida A."/>
            <person name="Camagna M."/>
            <person name="Tanaka A."/>
            <person name="Takemoto D."/>
        </authorList>
    </citation>
    <scope>NUCLEOTIDE SEQUENCE</scope>
    <source>
        <strain evidence="1">PPO83</strain>
    </source>
</reference>